<dbReference type="Proteomes" id="UP000239089">
    <property type="component" value="Unassembled WGS sequence"/>
</dbReference>
<evidence type="ECO:0000256" key="2">
    <source>
        <dbReference type="ARBA" id="ARBA00023125"/>
    </source>
</evidence>
<proteinExistence type="predicted"/>
<dbReference type="EMBL" id="NHSJ01000129">
    <property type="protein sequence ID" value="PPQ26944.1"/>
    <property type="molecule type" value="Genomic_DNA"/>
</dbReference>
<dbReference type="InterPro" id="IPR018060">
    <property type="entry name" value="HTH_AraC"/>
</dbReference>
<protein>
    <submittedName>
        <fullName evidence="4">Uncharacterized protein</fullName>
    </submittedName>
</protein>
<reference evidence="4 5" key="1">
    <citation type="journal article" date="2018" name="Arch. Microbiol.">
        <title>New insights into the metabolic potential of the phototrophic purple bacterium Rhodopila globiformis DSM 161(T) from its draft genome sequence and evidence for a vanadium-dependent nitrogenase.</title>
        <authorList>
            <person name="Imhoff J.F."/>
            <person name="Rahn T."/>
            <person name="Kunzel S."/>
            <person name="Neulinger S.C."/>
        </authorList>
    </citation>
    <scope>NUCLEOTIDE SEQUENCE [LARGE SCALE GENOMIC DNA]</scope>
    <source>
        <strain evidence="4 5">DSM 16996</strain>
    </source>
</reference>
<evidence type="ECO:0000313" key="5">
    <source>
        <dbReference type="Proteomes" id="UP000239089"/>
    </source>
</evidence>
<dbReference type="PANTHER" id="PTHR43280:SF32">
    <property type="entry name" value="TRANSCRIPTIONAL REGULATORY PROTEIN"/>
    <property type="match status" value="1"/>
</dbReference>
<dbReference type="InterPro" id="IPR047264">
    <property type="entry name" value="Cupin_HpaA-like_N"/>
</dbReference>
<keyword evidence="5" id="KW-1185">Reference proteome</keyword>
<dbReference type="SMART" id="SM00342">
    <property type="entry name" value="HTH_ARAC"/>
    <property type="match status" value="1"/>
</dbReference>
<dbReference type="GO" id="GO:0043565">
    <property type="term" value="F:sequence-specific DNA binding"/>
    <property type="evidence" value="ECO:0007669"/>
    <property type="project" value="InterPro"/>
</dbReference>
<evidence type="ECO:0000256" key="3">
    <source>
        <dbReference type="ARBA" id="ARBA00023163"/>
    </source>
</evidence>
<dbReference type="InterPro" id="IPR009057">
    <property type="entry name" value="Homeodomain-like_sf"/>
</dbReference>
<dbReference type="Gene3D" id="2.60.120.10">
    <property type="entry name" value="Jelly Rolls"/>
    <property type="match status" value="1"/>
</dbReference>
<evidence type="ECO:0000313" key="4">
    <source>
        <dbReference type="EMBL" id="PPQ26944.1"/>
    </source>
</evidence>
<keyword evidence="2" id="KW-0238">DNA-binding</keyword>
<keyword evidence="1" id="KW-0805">Transcription regulation</keyword>
<dbReference type="SUPFAM" id="SSF51215">
    <property type="entry name" value="Regulatory protein AraC"/>
    <property type="match status" value="1"/>
</dbReference>
<name>A0A2S6MX49_9HYPH</name>
<sequence length="342" mass="38113">MSSPCRQKPRQEPRESYSATDAPAFAPSARCLRPERKERIPLYPLYGDETYASHPEFLHVEDIKSRSARHGWDIAPHAHPGLFQLMMVTDGFARARLDGAVAELAGPGVIAIPPSVVHGFELQPGTDGFVLTLAEGLLSGQMAGREVLADFLQKPLVADLRQMPEQQERVLAMMRQVAQEFGWGLSNRALMLQWLVSALLLLIHRYIPRGAGGLTLAEPKARLYAPFRDLVEREYRAQRPVAWYAERLGVTVGRLNRSCHALTGRSAFEIITDRVVLEARRLLTYTVLPVATISYDLGFSDVAYFYRFFQREAGASPGEFRRLVRGEFDSASPAGAKAVHAL</sequence>
<dbReference type="InterPro" id="IPR003313">
    <property type="entry name" value="AraC-bd"/>
</dbReference>
<dbReference type="OrthoDB" id="9814125at2"/>
<dbReference type="GO" id="GO:0003700">
    <property type="term" value="F:DNA-binding transcription factor activity"/>
    <property type="evidence" value="ECO:0007669"/>
    <property type="project" value="InterPro"/>
</dbReference>
<dbReference type="Gene3D" id="1.10.10.60">
    <property type="entry name" value="Homeodomain-like"/>
    <property type="match status" value="1"/>
</dbReference>
<dbReference type="RefSeq" id="WP_104510062.1">
    <property type="nucleotide sequence ID" value="NZ_JACIGC010000012.1"/>
</dbReference>
<comment type="caution">
    <text evidence="4">The sequence shown here is derived from an EMBL/GenBank/DDBJ whole genome shotgun (WGS) entry which is preliminary data.</text>
</comment>
<accession>A0A2S6MX49</accession>
<dbReference type="CDD" id="cd06999">
    <property type="entry name" value="cupin_HpaA-like_N"/>
    <property type="match status" value="1"/>
</dbReference>
<gene>
    <name evidence="4" type="ORF">CCR94_21210</name>
</gene>
<dbReference type="InterPro" id="IPR037923">
    <property type="entry name" value="HTH-like"/>
</dbReference>
<evidence type="ECO:0000256" key="1">
    <source>
        <dbReference type="ARBA" id="ARBA00023015"/>
    </source>
</evidence>
<dbReference type="Pfam" id="PF12833">
    <property type="entry name" value="HTH_18"/>
    <property type="match status" value="1"/>
</dbReference>
<dbReference type="AlphaFoldDB" id="A0A2S6MX49"/>
<dbReference type="Pfam" id="PF02311">
    <property type="entry name" value="AraC_binding"/>
    <property type="match status" value="1"/>
</dbReference>
<dbReference type="PANTHER" id="PTHR43280">
    <property type="entry name" value="ARAC-FAMILY TRANSCRIPTIONAL REGULATOR"/>
    <property type="match status" value="1"/>
</dbReference>
<dbReference type="InterPro" id="IPR014710">
    <property type="entry name" value="RmlC-like_jellyroll"/>
</dbReference>
<dbReference type="SUPFAM" id="SSF46689">
    <property type="entry name" value="Homeodomain-like"/>
    <property type="match status" value="1"/>
</dbReference>
<keyword evidence="3" id="KW-0804">Transcription</keyword>
<dbReference type="PROSITE" id="PS01124">
    <property type="entry name" value="HTH_ARAC_FAMILY_2"/>
    <property type="match status" value="1"/>
</dbReference>
<organism evidence="4 5">
    <name type="scientific">Rhodoblastus sphagnicola</name>
    <dbReference type="NCBI Taxonomy" id="333368"/>
    <lineage>
        <taxon>Bacteria</taxon>
        <taxon>Pseudomonadati</taxon>
        <taxon>Pseudomonadota</taxon>
        <taxon>Alphaproteobacteria</taxon>
        <taxon>Hyphomicrobiales</taxon>
        <taxon>Rhodoblastaceae</taxon>
        <taxon>Rhodoblastus</taxon>
    </lineage>
</organism>